<dbReference type="NCBIfam" id="TIGR02304">
    <property type="entry name" value="aden_form_hyp"/>
    <property type="match status" value="1"/>
</dbReference>
<organism evidence="1 2">
    <name type="scientific">Mangrovibacter plantisponsor</name>
    <dbReference type="NCBI Taxonomy" id="451513"/>
    <lineage>
        <taxon>Bacteria</taxon>
        <taxon>Pseudomonadati</taxon>
        <taxon>Pseudomonadota</taxon>
        <taxon>Gammaproteobacteria</taxon>
        <taxon>Enterobacterales</taxon>
        <taxon>Enterobacteriaceae</taxon>
        <taxon>Mangrovibacter</taxon>
    </lineage>
</organism>
<dbReference type="RefSeq" id="WP_110024681.1">
    <property type="nucleotide sequence ID" value="NZ_QGTS01000001.1"/>
</dbReference>
<dbReference type="EMBL" id="QGTS01000001">
    <property type="protein sequence ID" value="PWW12878.1"/>
    <property type="molecule type" value="Genomic_DNA"/>
</dbReference>
<protein>
    <submittedName>
        <fullName evidence="1">Putative adenylate-forming enzyme</fullName>
    </submittedName>
</protein>
<dbReference type="InterPro" id="IPR042099">
    <property type="entry name" value="ANL_N_sf"/>
</dbReference>
<evidence type="ECO:0000313" key="1">
    <source>
        <dbReference type="EMBL" id="PWW12878.1"/>
    </source>
</evidence>
<proteinExistence type="predicted"/>
<gene>
    <name evidence="1" type="ORF">DES37_101455</name>
</gene>
<dbReference type="AlphaFoldDB" id="A0A317Q794"/>
<sequence length="437" mass="49166">MNLVALLWHYARTRRLRFTHREALETWQAKRLAHFSRHTLRHSPWFRPYLHQPFKKWPLMDKAQMMAHFDQMNTAGLNRDELLACALQSEQSRDFTPKIGRFSVGLSSGTSGRRGVFVVSPQEQCIWAGAVLAKMLPDGLFAGERVALFLRADNHLYQSVNNRWLTLAYFDLLMPFQEQLPGLTDFSPTIIVAPAQVLCALAERVLSGALSLKVKKVISVAEVLDARDKALLVRVFGNVGEIYQATEGFLAATCSHGTLHLNEEFLHVEPQWLDAHRFVPVITDFTRSTQPIVRYRLDDVLVAREEACPCGSATQAIACIEGRHDDQLLLPGLKERLVTVFADACSRVIAQSLPLTADYQLRQTDHNALTLVAAVSLAELQPCQDALNRFFQHQGVVSQNLVWSLVCGEPVLTAGTKRRRIVRQWRALQSVIQGVNG</sequence>
<dbReference type="InterPro" id="IPR053158">
    <property type="entry name" value="CapK_Type1_Caps_Biosynth"/>
</dbReference>
<accession>A0A317Q794</accession>
<comment type="caution">
    <text evidence="1">The sequence shown here is derived from an EMBL/GenBank/DDBJ whole genome shotgun (WGS) entry which is preliminary data.</text>
</comment>
<dbReference type="PANTHER" id="PTHR36932">
    <property type="entry name" value="CAPSULAR POLYSACCHARIDE BIOSYNTHESIS PROTEIN"/>
    <property type="match status" value="1"/>
</dbReference>
<dbReference type="Gene3D" id="3.40.50.12780">
    <property type="entry name" value="N-terminal domain of ligase-like"/>
    <property type="match status" value="1"/>
</dbReference>
<name>A0A317Q794_9ENTR</name>
<reference evidence="1 2" key="1">
    <citation type="submission" date="2018-05" db="EMBL/GenBank/DDBJ databases">
        <title>Genomic Encyclopedia of Type Strains, Phase IV (KMG-IV): sequencing the most valuable type-strain genomes for metagenomic binning, comparative biology and taxonomic classification.</title>
        <authorList>
            <person name="Goeker M."/>
        </authorList>
    </citation>
    <scope>NUCLEOTIDE SEQUENCE [LARGE SCALE GENOMIC DNA]</scope>
    <source>
        <strain evidence="1 2">DSM 19579</strain>
    </source>
</reference>
<dbReference type="Proteomes" id="UP000246744">
    <property type="component" value="Unassembled WGS sequence"/>
</dbReference>
<dbReference type="PANTHER" id="PTHR36932:SF1">
    <property type="entry name" value="CAPSULAR POLYSACCHARIDE BIOSYNTHESIS PROTEIN"/>
    <property type="match status" value="1"/>
</dbReference>
<keyword evidence="2" id="KW-1185">Reference proteome</keyword>
<evidence type="ECO:0000313" key="2">
    <source>
        <dbReference type="Proteomes" id="UP000246744"/>
    </source>
</evidence>
<dbReference type="InterPro" id="IPR012685">
    <property type="entry name" value="CHP02304_F390_synth-rel"/>
</dbReference>
<dbReference type="OrthoDB" id="580775at2"/>